<dbReference type="PANTHER" id="PTHR10110:SF195">
    <property type="entry name" value="NA(+)_H(+) ANTIPORTER NHAS2"/>
    <property type="match status" value="1"/>
</dbReference>
<keyword evidence="7" id="KW-0915">Sodium</keyword>
<evidence type="ECO:0000256" key="3">
    <source>
        <dbReference type="ARBA" id="ARBA00022449"/>
    </source>
</evidence>
<keyword evidence="6 11" id="KW-1133">Transmembrane helix</keyword>
<dbReference type="GO" id="GO:0051453">
    <property type="term" value="P:regulation of intracellular pH"/>
    <property type="evidence" value="ECO:0007669"/>
    <property type="project" value="TreeGrafter"/>
</dbReference>
<dbReference type="Gene3D" id="6.10.140.1330">
    <property type="match status" value="1"/>
</dbReference>
<evidence type="ECO:0000256" key="11">
    <source>
        <dbReference type="SAM" id="Phobius"/>
    </source>
</evidence>
<feature type="domain" description="Cation/H+ exchanger transmembrane" evidence="12">
    <location>
        <begin position="13"/>
        <end position="407"/>
    </location>
</feature>
<dbReference type="InterPro" id="IPR006153">
    <property type="entry name" value="Cation/H_exchanger_TM"/>
</dbReference>
<feature type="transmembrane region" description="Helical" evidence="11">
    <location>
        <begin position="296"/>
        <end position="316"/>
    </location>
</feature>
<dbReference type="AlphaFoldDB" id="A0A381ZBU7"/>
<evidence type="ECO:0000259" key="12">
    <source>
        <dbReference type="Pfam" id="PF00999"/>
    </source>
</evidence>
<evidence type="ECO:0000256" key="1">
    <source>
        <dbReference type="ARBA" id="ARBA00004651"/>
    </source>
</evidence>
<accession>A0A381ZBU7</accession>
<protein>
    <recommendedName>
        <fullName evidence="12">Cation/H+ exchanger transmembrane domain-containing protein</fullName>
    </recommendedName>
</protein>
<evidence type="ECO:0000256" key="2">
    <source>
        <dbReference type="ARBA" id="ARBA00022448"/>
    </source>
</evidence>
<feature type="transmembrane region" description="Helical" evidence="11">
    <location>
        <begin position="99"/>
        <end position="122"/>
    </location>
</feature>
<evidence type="ECO:0000256" key="7">
    <source>
        <dbReference type="ARBA" id="ARBA00023053"/>
    </source>
</evidence>
<organism evidence="13">
    <name type="scientific">marine metagenome</name>
    <dbReference type="NCBI Taxonomy" id="408172"/>
    <lineage>
        <taxon>unclassified sequences</taxon>
        <taxon>metagenomes</taxon>
        <taxon>ecological metagenomes</taxon>
    </lineage>
</organism>
<feature type="transmembrane region" description="Helical" evidence="11">
    <location>
        <begin position="257"/>
        <end position="276"/>
    </location>
</feature>
<gene>
    <name evidence="13" type="ORF">METZ01_LOCUS139097</name>
</gene>
<feature type="transmembrane region" description="Helical" evidence="11">
    <location>
        <begin position="382"/>
        <end position="401"/>
    </location>
</feature>
<dbReference type="EMBL" id="UINC01020568">
    <property type="protein sequence ID" value="SVA86243.1"/>
    <property type="molecule type" value="Genomic_DNA"/>
</dbReference>
<keyword evidence="9 11" id="KW-0472">Membrane</keyword>
<evidence type="ECO:0000256" key="4">
    <source>
        <dbReference type="ARBA" id="ARBA00022475"/>
    </source>
</evidence>
<dbReference type="PANTHER" id="PTHR10110">
    <property type="entry name" value="SODIUM/HYDROGEN EXCHANGER"/>
    <property type="match status" value="1"/>
</dbReference>
<evidence type="ECO:0000256" key="9">
    <source>
        <dbReference type="ARBA" id="ARBA00023136"/>
    </source>
</evidence>
<keyword evidence="8" id="KW-0406">Ion transport</keyword>
<keyword evidence="3" id="KW-0050">Antiport</keyword>
<dbReference type="GO" id="GO:0098719">
    <property type="term" value="P:sodium ion import across plasma membrane"/>
    <property type="evidence" value="ECO:0007669"/>
    <property type="project" value="TreeGrafter"/>
</dbReference>
<dbReference type="GO" id="GO:0005886">
    <property type="term" value="C:plasma membrane"/>
    <property type="evidence" value="ECO:0007669"/>
    <property type="project" value="UniProtKB-SubCell"/>
</dbReference>
<name>A0A381ZBU7_9ZZZZ</name>
<feature type="transmembrane region" description="Helical" evidence="11">
    <location>
        <begin position="171"/>
        <end position="189"/>
    </location>
</feature>
<comment type="subcellular location">
    <subcellularLocation>
        <location evidence="1">Cell membrane</location>
        <topology evidence="1">Multi-pass membrane protein</topology>
    </subcellularLocation>
</comment>
<dbReference type="InterPro" id="IPR018422">
    <property type="entry name" value="Cation/H_exchanger_CPA1"/>
</dbReference>
<feature type="transmembrane region" description="Helical" evidence="11">
    <location>
        <begin position="128"/>
        <end position="150"/>
    </location>
</feature>
<proteinExistence type="predicted"/>
<feature type="transmembrane region" description="Helical" evidence="11">
    <location>
        <begin position="70"/>
        <end position="87"/>
    </location>
</feature>
<dbReference type="GO" id="GO:0015385">
    <property type="term" value="F:sodium:proton antiporter activity"/>
    <property type="evidence" value="ECO:0007669"/>
    <property type="project" value="InterPro"/>
</dbReference>
<keyword evidence="10" id="KW-0739">Sodium transport</keyword>
<feature type="transmembrane region" description="Helical" evidence="11">
    <location>
        <begin position="322"/>
        <end position="345"/>
    </location>
</feature>
<sequence length="413" mass="44539">MNVFDTASILVTLSALLMYLNFKYIKLPPTIGLMGLSLILSFIVFLSGYINPSLISFSISLIDSVDFNKALMGGMLSFLLFAGALHVDINDLLEQKILIAILATLGVMFSTIVVGSLVYYLLPIFGLQIDYIYCLLFGALISPTDPIAVLGILKETSTPKSLETAIAGESLFNDGVGVVVFTVILSLATGSAHAHIDASEIFLLFTEEALGGIVYGLVLGYIFYQLLKSVDNYAVEILLTLALVMGGYSLAHKLHVSGPLAMVVAGLFIGNHGKMFAMSETTHKQLFSFWELIDEFFNAVLFVLIGIQILVISFSLNFLLTGIIIIPIILCIRFIGVSLPILIMKDSANLVNGASKVMTWCGLRGGISIALALSIPDIPEKPLILAVTYIVVAFSILVQGLSSKKLVNNILEA</sequence>
<keyword evidence="2" id="KW-0813">Transport</keyword>
<feature type="transmembrane region" description="Helical" evidence="11">
    <location>
        <begin position="6"/>
        <end position="24"/>
    </location>
</feature>
<keyword evidence="4" id="KW-1003">Cell membrane</keyword>
<reference evidence="13" key="1">
    <citation type="submission" date="2018-05" db="EMBL/GenBank/DDBJ databases">
        <authorList>
            <person name="Lanie J.A."/>
            <person name="Ng W.-L."/>
            <person name="Kazmierczak K.M."/>
            <person name="Andrzejewski T.M."/>
            <person name="Davidsen T.M."/>
            <person name="Wayne K.J."/>
            <person name="Tettelin H."/>
            <person name="Glass J.I."/>
            <person name="Rusch D."/>
            <person name="Podicherti R."/>
            <person name="Tsui H.-C.T."/>
            <person name="Winkler M.E."/>
        </authorList>
    </citation>
    <scope>NUCLEOTIDE SEQUENCE</scope>
</reference>
<feature type="transmembrane region" description="Helical" evidence="11">
    <location>
        <begin position="233"/>
        <end position="251"/>
    </location>
</feature>
<evidence type="ECO:0000256" key="10">
    <source>
        <dbReference type="ARBA" id="ARBA00023201"/>
    </source>
</evidence>
<feature type="transmembrane region" description="Helical" evidence="11">
    <location>
        <begin position="201"/>
        <end position="224"/>
    </location>
</feature>
<evidence type="ECO:0000256" key="6">
    <source>
        <dbReference type="ARBA" id="ARBA00022989"/>
    </source>
</evidence>
<dbReference type="Pfam" id="PF00999">
    <property type="entry name" value="Na_H_Exchanger"/>
    <property type="match status" value="1"/>
</dbReference>
<feature type="transmembrane region" description="Helical" evidence="11">
    <location>
        <begin position="31"/>
        <end position="50"/>
    </location>
</feature>
<evidence type="ECO:0000313" key="13">
    <source>
        <dbReference type="EMBL" id="SVA86243.1"/>
    </source>
</evidence>
<evidence type="ECO:0000256" key="5">
    <source>
        <dbReference type="ARBA" id="ARBA00022692"/>
    </source>
</evidence>
<dbReference type="GO" id="GO:0015386">
    <property type="term" value="F:potassium:proton antiporter activity"/>
    <property type="evidence" value="ECO:0007669"/>
    <property type="project" value="TreeGrafter"/>
</dbReference>
<keyword evidence="5 11" id="KW-0812">Transmembrane</keyword>
<evidence type="ECO:0000256" key="8">
    <source>
        <dbReference type="ARBA" id="ARBA00023065"/>
    </source>
</evidence>